<protein>
    <recommendedName>
        <fullName evidence="4">DUF4382 domain-containing protein</fullName>
    </recommendedName>
</protein>
<accession>A0ABU7IBK4</accession>
<keyword evidence="1" id="KW-0732">Signal</keyword>
<proteinExistence type="predicted"/>
<evidence type="ECO:0000256" key="1">
    <source>
        <dbReference type="SAM" id="SignalP"/>
    </source>
</evidence>
<dbReference type="Proteomes" id="UP001336835">
    <property type="component" value="Unassembled WGS sequence"/>
</dbReference>
<evidence type="ECO:0000313" key="3">
    <source>
        <dbReference type="Proteomes" id="UP001336835"/>
    </source>
</evidence>
<reference evidence="2 3" key="1">
    <citation type="submission" date="2024-01" db="EMBL/GenBank/DDBJ databases">
        <title>Pedobacter sp. nov., isolated from fresh soil.</title>
        <authorList>
            <person name="Le N.T.T."/>
        </authorList>
    </citation>
    <scope>NUCLEOTIDE SEQUENCE [LARGE SCALE GENOMIC DNA]</scope>
    <source>
        <strain evidence="2 3">KR3-3</strain>
    </source>
</reference>
<comment type="caution">
    <text evidence="2">The sequence shown here is derived from an EMBL/GenBank/DDBJ whole genome shotgun (WGS) entry which is preliminary data.</text>
</comment>
<evidence type="ECO:0000313" key="2">
    <source>
        <dbReference type="EMBL" id="MEE1946860.1"/>
    </source>
</evidence>
<feature type="signal peptide" evidence="1">
    <location>
        <begin position="1"/>
        <end position="22"/>
    </location>
</feature>
<feature type="chain" id="PRO_5045491090" description="DUF4382 domain-containing protein" evidence="1">
    <location>
        <begin position="23"/>
        <end position="234"/>
    </location>
</feature>
<gene>
    <name evidence="2" type="ORF">VRU48_17170</name>
</gene>
<sequence>MKKLAFLAVVLWTALLASSCNKENTTAKANLSYSFGVSNLYASLGTTAATSGTPVAQGTNGSINWTSMSLNIAKIVFNASHAGSNVAFESKNFNAVNPLQAGILSGTVSIPAGVYENIKFNLTLTENATVPIFTLNGTYIEASGTQIPVSVQFTQSQLLNYEAKRVEVVAGDYVANVSIKINMLVTGLTRNDFGQTTRTGNNNAIVVNSTTNKALYDKLMANLASTISFDVAKK</sequence>
<evidence type="ECO:0008006" key="4">
    <source>
        <dbReference type="Google" id="ProtNLM"/>
    </source>
</evidence>
<dbReference type="RefSeq" id="WP_330109150.1">
    <property type="nucleotide sequence ID" value="NZ_JAZDQT010000003.1"/>
</dbReference>
<dbReference type="EMBL" id="JAZDQT010000003">
    <property type="protein sequence ID" value="MEE1946860.1"/>
    <property type="molecule type" value="Genomic_DNA"/>
</dbReference>
<keyword evidence="3" id="KW-1185">Reference proteome</keyword>
<dbReference type="PROSITE" id="PS51257">
    <property type="entry name" value="PROKAR_LIPOPROTEIN"/>
    <property type="match status" value="1"/>
</dbReference>
<name>A0ABU7IBK4_9SPHI</name>
<organism evidence="2 3">
    <name type="scientific">Pedobacter albus</name>
    <dbReference type="NCBI Taxonomy" id="3113905"/>
    <lineage>
        <taxon>Bacteria</taxon>
        <taxon>Pseudomonadati</taxon>
        <taxon>Bacteroidota</taxon>
        <taxon>Sphingobacteriia</taxon>
        <taxon>Sphingobacteriales</taxon>
        <taxon>Sphingobacteriaceae</taxon>
        <taxon>Pedobacter</taxon>
    </lineage>
</organism>